<gene>
    <name evidence="3" type="ORF">MKW94_014032</name>
</gene>
<dbReference type="InterPro" id="IPR013087">
    <property type="entry name" value="Znf_C2H2_type"/>
</dbReference>
<evidence type="ECO:0000313" key="3">
    <source>
        <dbReference type="EMBL" id="MCL7038064.1"/>
    </source>
</evidence>
<evidence type="ECO:0000259" key="1">
    <source>
        <dbReference type="SMART" id="SM00355"/>
    </source>
</evidence>
<accession>A0AA41SEN6</accession>
<comment type="caution">
    <text evidence="3">The sequence shown here is derived from an EMBL/GenBank/DDBJ whole genome shotgun (WGS) entry which is preliminary data.</text>
</comment>
<dbReference type="Gene3D" id="3.30.160.60">
    <property type="entry name" value="Classic Zinc Finger"/>
    <property type="match status" value="2"/>
</dbReference>
<evidence type="ECO:0000259" key="2">
    <source>
        <dbReference type="SMART" id="SM00451"/>
    </source>
</evidence>
<dbReference type="SMART" id="SM00451">
    <property type="entry name" value="ZnF_U1"/>
    <property type="match status" value="2"/>
</dbReference>
<dbReference type="GO" id="GO:0008270">
    <property type="term" value="F:zinc ion binding"/>
    <property type="evidence" value="ECO:0007669"/>
    <property type="project" value="InterPro"/>
</dbReference>
<proteinExistence type="predicted"/>
<dbReference type="SUPFAM" id="SSF57667">
    <property type="entry name" value="beta-beta-alpha zinc fingers"/>
    <property type="match status" value="2"/>
</dbReference>
<evidence type="ECO:0000313" key="4">
    <source>
        <dbReference type="Proteomes" id="UP001177140"/>
    </source>
</evidence>
<dbReference type="PANTHER" id="PTHR47487:SF8">
    <property type="entry name" value="OS08G0270900 PROTEIN"/>
    <property type="match status" value="1"/>
</dbReference>
<feature type="domain" description="C2H2-type" evidence="1">
    <location>
        <begin position="118"/>
        <end position="142"/>
    </location>
</feature>
<organism evidence="3 4">
    <name type="scientific">Papaver nudicaule</name>
    <name type="common">Iceland poppy</name>
    <dbReference type="NCBI Taxonomy" id="74823"/>
    <lineage>
        <taxon>Eukaryota</taxon>
        <taxon>Viridiplantae</taxon>
        <taxon>Streptophyta</taxon>
        <taxon>Embryophyta</taxon>
        <taxon>Tracheophyta</taxon>
        <taxon>Spermatophyta</taxon>
        <taxon>Magnoliopsida</taxon>
        <taxon>Ranunculales</taxon>
        <taxon>Papaveraceae</taxon>
        <taxon>Papaveroideae</taxon>
        <taxon>Papaver</taxon>
    </lineage>
</organism>
<dbReference type="EMBL" id="JAJJMA010186321">
    <property type="protein sequence ID" value="MCL7038064.1"/>
    <property type="molecule type" value="Genomic_DNA"/>
</dbReference>
<feature type="domain" description="C2H2-type" evidence="1">
    <location>
        <begin position="175"/>
        <end position="199"/>
    </location>
</feature>
<dbReference type="GO" id="GO:0003676">
    <property type="term" value="F:nucleic acid binding"/>
    <property type="evidence" value="ECO:0007669"/>
    <property type="project" value="InterPro"/>
</dbReference>
<dbReference type="InterPro" id="IPR003604">
    <property type="entry name" value="Matrin/U1-like-C_Znf_C2H2"/>
</dbReference>
<dbReference type="SMART" id="SM00355">
    <property type="entry name" value="ZnF_C2H2"/>
    <property type="match status" value="2"/>
</dbReference>
<protein>
    <submittedName>
        <fullName evidence="3">Uncharacterized protein</fullName>
    </submittedName>
</protein>
<dbReference type="PANTHER" id="PTHR47487">
    <property type="entry name" value="OS06G0651300 PROTEIN-RELATED"/>
    <property type="match status" value="1"/>
</dbReference>
<feature type="domain" description="U1-type" evidence="2">
    <location>
        <begin position="115"/>
        <end position="149"/>
    </location>
</feature>
<feature type="domain" description="U1-type" evidence="2">
    <location>
        <begin position="172"/>
        <end position="206"/>
    </location>
</feature>
<name>A0AA41SEN6_PAPNU</name>
<dbReference type="Pfam" id="PF12874">
    <property type="entry name" value="zf-met"/>
    <property type="match status" value="2"/>
</dbReference>
<dbReference type="AlphaFoldDB" id="A0AA41SEN6"/>
<dbReference type="Proteomes" id="UP001177140">
    <property type="component" value="Unassembled WGS sequence"/>
</dbReference>
<keyword evidence="4" id="KW-1185">Reference proteome</keyword>
<sequence length="216" mass="24618">MDNEMMRGKVISRELALQNEVRFLKKIENLQKPPGQGVPSKVALEESQQKIYLQNETCSQDPVYNKQHELGSPVKQTTLREVAHLQFQGPPTPFQGMKRKAHIEDFTCSSPKLEQECYLCKECQVPCSGAANFKQHCDGKKHKKKVEELRYLKSCKDKKELGPVLCDKKELVPVWWCNICSVTCTDKSAYQQHLDGKKHASCLSAVNNAREAKQLE</sequence>
<reference evidence="3" key="1">
    <citation type="submission" date="2022-03" db="EMBL/GenBank/DDBJ databases">
        <title>A functionally conserved STORR gene fusion in Papaver species that diverged 16.8 million years ago.</title>
        <authorList>
            <person name="Catania T."/>
        </authorList>
    </citation>
    <scope>NUCLEOTIDE SEQUENCE</scope>
    <source>
        <strain evidence="3">S-191538</strain>
    </source>
</reference>
<dbReference type="InterPro" id="IPR036236">
    <property type="entry name" value="Znf_C2H2_sf"/>
</dbReference>